<protein>
    <submittedName>
        <fullName evidence="1">AbrB family transcriptional regulator</fullName>
    </submittedName>
</protein>
<proteinExistence type="predicted"/>
<dbReference type="RefSeq" id="WP_313793070.1">
    <property type="nucleotide sequence ID" value="NZ_CP102453.1"/>
</dbReference>
<dbReference type="NCBIfam" id="NF047400">
    <property type="entry name" value="MazE_PemI_antitoxin"/>
    <property type="match status" value="1"/>
</dbReference>
<organism evidence="1 2">
    <name type="scientific">Fundicoccus culcitae</name>
    <dbReference type="NCBI Taxonomy" id="2969821"/>
    <lineage>
        <taxon>Bacteria</taxon>
        <taxon>Bacillati</taxon>
        <taxon>Bacillota</taxon>
        <taxon>Bacilli</taxon>
        <taxon>Lactobacillales</taxon>
        <taxon>Aerococcaceae</taxon>
        <taxon>Fundicoccus</taxon>
    </lineage>
</organism>
<keyword evidence="2" id="KW-1185">Reference proteome</keyword>
<sequence length="75" mass="8386">MLNTKTRMQGNSVVVTLPSATEFKISPNEEYIVTYGDGGSIMLVPKIDNPFLVAEKGAFYETDEWEEMEPLGNEL</sequence>
<accession>A0ABY5P4U3</accession>
<name>A0ABY5P4U3_9LACT</name>
<dbReference type="Proteomes" id="UP001315967">
    <property type="component" value="Chromosome"/>
</dbReference>
<dbReference type="EMBL" id="CP102453">
    <property type="protein sequence ID" value="UUX33569.1"/>
    <property type="molecule type" value="Genomic_DNA"/>
</dbReference>
<gene>
    <name evidence="1" type="ORF">NRE15_11770</name>
</gene>
<evidence type="ECO:0000313" key="1">
    <source>
        <dbReference type="EMBL" id="UUX33569.1"/>
    </source>
</evidence>
<reference evidence="1 2" key="1">
    <citation type="submission" date="2022-08" db="EMBL/GenBank/DDBJ databases">
        <title>Aerococcaceae sp. nov isolated from spoiled eye mask.</title>
        <authorList>
            <person name="Zhou G."/>
            <person name="Xie X.-B."/>
            <person name="Shi Q.-S."/>
            <person name="Wang Y.-S."/>
            <person name="Wen X."/>
            <person name="Peng H."/>
            <person name="Yang X.-J."/>
            <person name="Tao H.-B."/>
            <person name="Huang X.-M."/>
        </authorList>
    </citation>
    <scope>NUCLEOTIDE SEQUENCE [LARGE SCALE GENOMIC DNA]</scope>
    <source>
        <strain evidence="2">DM20194951</strain>
    </source>
</reference>
<evidence type="ECO:0000313" key="2">
    <source>
        <dbReference type="Proteomes" id="UP001315967"/>
    </source>
</evidence>